<gene>
    <name evidence="14" type="primary">IFI35</name>
</gene>
<feature type="coiled-coil region" evidence="10">
    <location>
        <begin position="15"/>
        <end position="42"/>
    </location>
</feature>
<dbReference type="InterPro" id="IPR012677">
    <property type="entry name" value="Nucleotide-bd_a/b_plait_sf"/>
</dbReference>
<evidence type="ECO:0000256" key="3">
    <source>
        <dbReference type="ARBA" id="ARBA00004613"/>
    </source>
</evidence>
<dbReference type="OMA" id="HKIDMEE"/>
<dbReference type="GO" id="GO:0005737">
    <property type="term" value="C:cytoplasm"/>
    <property type="evidence" value="ECO:0007669"/>
    <property type="project" value="UniProtKB-SubCell"/>
</dbReference>
<name>A0A673V6P0_SURSU</name>
<dbReference type="Gene3D" id="3.30.70.330">
    <property type="match status" value="2"/>
</dbReference>
<comment type="similarity">
    <text evidence="4">Belongs to the NMI family.</text>
</comment>
<keyword evidence="9" id="KW-0539">Nucleus</keyword>
<evidence type="ECO:0000256" key="10">
    <source>
        <dbReference type="SAM" id="Coils"/>
    </source>
</evidence>
<evidence type="ECO:0000313" key="14">
    <source>
        <dbReference type="Ensembl" id="ENSSSUP00005029040.1"/>
    </source>
</evidence>
<evidence type="ECO:0000259" key="12">
    <source>
        <dbReference type="Pfam" id="PF07292"/>
    </source>
</evidence>
<dbReference type="PANTHER" id="PTHR15225">
    <property type="entry name" value="INTERFERON-INDUCED PROTEIN 35/NMI N-MYC/STAT INTERACTING PROTEIN"/>
    <property type="match status" value="1"/>
</dbReference>
<feature type="region of interest" description="Disordered" evidence="11">
    <location>
        <begin position="250"/>
        <end position="274"/>
    </location>
</feature>
<feature type="domain" description="NID" evidence="12">
    <location>
        <begin position="186"/>
        <end position="234"/>
    </location>
</feature>
<dbReference type="Proteomes" id="UP000472268">
    <property type="component" value="Chromosome 17"/>
</dbReference>
<protein>
    <submittedName>
        <fullName evidence="14">Interferon induced protein 35</fullName>
    </submittedName>
</protein>
<dbReference type="FunFam" id="3.30.70.330:FF:000300">
    <property type="entry name" value="Interferon-induced protein 35"/>
    <property type="match status" value="1"/>
</dbReference>
<dbReference type="InterPro" id="IPR009938">
    <property type="entry name" value="Nmi/IFP35_N"/>
</dbReference>
<evidence type="ECO:0000256" key="2">
    <source>
        <dbReference type="ARBA" id="ARBA00004496"/>
    </source>
</evidence>
<dbReference type="GO" id="GO:0045088">
    <property type="term" value="P:regulation of innate immune response"/>
    <property type="evidence" value="ECO:0007669"/>
    <property type="project" value="UniProtKB-ARBA"/>
</dbReference>
<dbReference type="GO" id="GO:0045087">
    <property type="term" value="P:innate immune response"/>
    <property type="evidence" value="ECO:0007669"/>
    <property type="project" value="UniProtKB-KW"/>
</dbReference>
<feature type="domain" description="NID" evidence="12">
    <location>
        <begin position="300"/>
        <end position="345"/>
    </location>
</feature>
<evidence type="ECO:0000313" key="15">
    <source>
        <dbReference type="Proteomes" id="UP000472268"/>
    </source>
</evidence>
<reference evidence="14" key="3">
    <citation type="submission" date="2025-09" db="UniProtKB">
        <authorList>
            <consortium name="Ensembl"/>
        </authorList>
    </citation>
    <scope>IDENTIFICATION</scope>
</reference>
<dbReference type="Pfam" id="PF07292">
    <property type="entry name" value="NID"/>
    <property type="match status" value="3"/>
</dbReference>
<keyword evidence="5" id="KW-0963">Cytoplasm</keyword>
<evidence type="ECO:0000256" key="6">
    <source>
        <dbReference type="ARBA" id="ARBA00022525"/>
    </source>
</evidence>
<dbReference type="Ensembl" id="ENSSSUT00005033144.1">
    <property type="protein sequence ID" value="ENSSSUP00005029040.1"/>
    <property type="gene ID" value="ENSSSUG00005018738.1"/>
</dbReference>
<dbReference type="GO" id="GO:0005615">
    <property type="term" value="C:extracellular space"/>
    <property type="evidence" value="ECO:0007669"/>
    <property type="project" value="UniProtKB-ARBA"/>
</dbReference>
<dbReference type="AlphaFoldDB" id="A0A673V6P0"/>
<keyword evidence="8" id="KW-0391">Immunity</keyword>
<keyword evidence="10" id="KW-0175">Coiled coil</keyword>
<evidence type="ECO:0000259" key="13">
    <source>
        <dbReference type="Pfam" id="PF07334"/>
    </source>
</evidence>
<feature type="domain" description="Nmi/IFP 35" evidence="13">
    <location>
        <begin position="16"/>
        <end position="87"/>
    </location>
</feature>
<feature type="domain" description="NID" evidence="12">
    <location>
        <begin position="88"/>
        <end position="178"/>
    </location>
</feature>
<reference evidence="14 15" key="1">
    <citation type="submission" date="2019-05" db="EMBL/GenBank/DDBJ databases">
        <title>A Chromosome-scale Meerkat (S. suricatta) Genome Assembly.</title>
        <authorList>
            <person name="Dudchenko O."/>
            <person name="Lieberman Aiden E."/>
            <person name="Tung J."/>
            <person name="Barreiro L.B."/>
            <person name="Clutton-Brock T.H."/>
        </authorList>
    </citation>
    <scope>NUCLEOTIDE SEQUENCE [LARGE SCALE GENOMIC DNA]</scope>
</reference>
<evidence type="ECO:0000256" key="7">
    <source>
        <dbReference type="ARBA" id="ARBA00022588"/>
    </source>
</evidence>
<evidence type="ECO:0000256" key="9">
    <source>
        <dbReference type="ARBA" id="ARBA00023242"/>
    </source>
</evidence>
<accession>A0A673V6P0</accession>
<evidence type="ECO:0000256" key="4">
    <source>
        <dbReference type="ARBA" id="ARBA00010081"/>
    </source>
</evidence>
<keyword evidence="7" id="KW-0399">Innate immunity</keyword>
<evidence type="ECO:0000256" key="1">
    <source>
        <dbReference type="ARBA" id="ARBA00004123"/>
    </source>
</evidence>
<sequence length="367" mass="40077">MSVTHDADADADTTLRALREEQARLKARLQELQQRRTELGDVPHQDQVPFPVPLVPLVFRGHTQQGTEAPKSLVSKLRICYPLPGGSALVTFDDPKVAQRVLQQKEHKIDIEECWLRVQVQSLELPMVTAVQVSRQISRSSVLVTGFPAGLRLSEEELLDKLEIFFGKTRNGGGDVESRKLLPGGVMLSFTTEAVAQNLCRTGQFTVPLGTKSFPLRISPFLTGEIEKAEVSGKVNWWLGRKTVCLPETCPRRDQSSQTPLPSPPSASLPGLLALPSPQGALPAPSPWLPRALPISWLLFQIVFQPVAQSVLVLNIPDVLEGPELQDILEIYFQKPSQGGGEVEALTAVPPGQRGLAIFTSTSTSLG</sequence>
<keyword evidence="15" id="KW-1185">Reference proteome</keyword>
<evidence type="ECO:0000256" key="5">
    <source>
        <dbReference type="ARBA" id="ARBA00022490"/>
    </source>
</evidence>
<organism evidence="14 15">
    <name type="scientific">Suricata suricatta</name>
    <name type="common">Meerkat</name>
    <dbReference type="NCBI Taxonomy" id="37032"/>
    <lineage>
        <taxon>Eukaryota</taxon>
        <taxon>Metazoa</taxon>
        <taxon>Chordata</taxon>
        <taxon>Craniata</taxon>
        <taxon>Vertebrata</taxon>
        <taxon>Euteleostomi</taxon>
        <taxon>Mammalia</taxon>
        <taxon>Eutheria</taxon>
        <taxon>Laurasiatheria</taxon>
        <taxon>Carnivora</taxon>
        <taxon>Feliformia</taxon>
        <taxon>Herpestidae</taxon>
        <taxon>Suricata</taxon>
    </lineage>
</organism>
<dbReference type="FunFam" id="3.30.70.330:FF:001253">
    <property type="entry name" value="Interferon-induced 35 kDa protein homolog"/>
    <property type="match status" value="1"/>
</dbReference>
<comment type="subcellular location">
    <subcellularLocation>
        <location evidence="2">Cytoplasm</location>
    </subcellularLocation>
    <subcellularLocation>
        <location evidence="1">Nucleus</location>
    </subcellularLocation>
    <subcellularLocation>
        <location evidence="3">Secreted</location>
    </subcellularLocation>
</comment>
<evidence type="ECO:0000256" key="8">
    <source>
        <dbReference type="ARBA" id="ARBA00022859"/>
    </source>
</evidence>
<evidence type="ECO:0000256" key="11">
    <source>
        <dbReference type="SAM" id="MobiDB-lite"/>
    </source>
</evidence>
<proteinExistence type="inferred from homology"/>
<keyword evidence="6" id="KW-0964">Secreted</keyword>
<dbReference type="Pfam" id="PF07334">
    <property type="entry name" value="IFP_35_N"/>
    <property type="match status" value="1"/>
</dbReference>
<dbReference type="PANTHER" id="PTHR15225:SF1">
    <property type="entry name" value="INTERFERON-INDUCED 35 KDA PROTEIN"/>
    <property type="match status" value="1"/>
</dbReference>
<dbReference type="GO" id="GO:0005634">
    <property type="term" value="C:nucleus"/>
    <property type="evidence" value="ECO:0007669"/>
    <property type="project" value="UniProtKB-SubCell"/>
</dbReference>
<reference evidence="14" key="2">
    <citation type="submission" date="2025-08" db="UniProtKB">
        <authorList>
            <consortium name="Ensembl"/>
        </authorList>
    </citation>
    <scope>IDENTIFICATION</scope>
</reference>
<dbReference type="InterPro" id="IPR009909">
    <property type="entry name" value="Nmi/IFP35_dom"/>
</dbReference>